<feature type="transmembrane region" description="Helical" evidence="6">
    <location>
        <begin position="102"/>
        <end position="120"/>
    </location>
</feature>
<dbReference type="GO" id="GO:0015920">
    <property type="term" value="P:lipopolysaccharide transport"/>
    <property type="evidence" value="ECO:0007669"/>
    <property type="project" value="TreeGrafter"/>
</dbReference>
<evidence type="ECO:0000256" key="1">
    <source>
        <dbReference type="ARBA" id="ARBA00004651"/>
    </source>
</evidence>
<feature type="transmembrane region" description="Helical" evidence="6">
    <location>
        <begin position="56"/>
        <end position="81"/>
    </location>
</feature>
<sequence>MLRIKRLYTFILQTFFPVFMMTFGICLFIVLMQFLWKFVEDLVGKGLDNVVLAELFMYAILSLIPLALPLSLLLASLMAFGNLGERLELLAIKASGVSLLKTMKPLIIFISCVAVGAFFFQNEAMPRIQVKLRSLMISIRQKSPELDIPEGSFYSGITNYSLYVKKKEKETRMLKDVMIYDTSEGFDNMSVFVCDSALMSISSNKDFLLLNLYSGQRFANFSQSGLNETRQNNQFVPYSRENFKEKKIVIPFNSGFDRMDESNLEGTQISKNILQLGNSIDSLSSTLDSVNVHDRQVIGKNTYLTYRNSDAYKKVETGETALPNKEQANEPLKKKSINTIDFDSLINTYSNDEISRYVGFAANEAESSRFNIMETTQKINMQKNIRMHKVEWHRKFVLSFACLIFFFIGAPLGAIIRKGGLGMPVVVSVLLFIVYYIIDNIGYKMARDGVWEVWQGMWLSSFALFPLGVFLTYKAMNDSALFNPEAYGNFFRKILGLKKKTIYETEQSVDINTVPDLASLNATPDQIAYIQEMSVENLKDIAKNHKEYSYDEDTLQLVLSVLKDKGASFFDVKVKKINYVESRSIFNAFMKNAKIAMLIYLVIILFAILSVIIKLSFIMSSLIVVAYAVFFIKSFICYFDFYRSIDKKTRKNMFGIIVGSFIFIWGFYPYLKKNIEREMVKIK</sequence>
<dbReference type="InterPro" id="IPR005495">
    <property type="entry name" value="LptG/LptF_permease"/>
</dbReference>
<dbReference type="RefSeq" id="WP_135105900.1">
    <property type="nucleotide sequence ID" value="NZ_JADGKW010000004.1"/>
</dbReference>
<protein>
    <submittedName>
        <fullName evidence="7">YjgP/YjgQ family permease</fullName>
    </submittedName>
</protein>
<evidence type="ECO:0000256" key="6">
    <source>
        <dbReference type="SAM" id="Phobius"/>
    </source>
</evidence>
<feature type="transmembrane region" description="Helical" evidence="6">
    <location>
        <begin position="396"/>
        <end position="414"/>
    </location>
</feature>
<dbReference type="AlphaFoldDB" id="A0A4Y9IL77"/>
<dbReference type="InterPro" id="IPR023298">
    <property type="entry name" value="ATPase_P-typ_TM_dom_sf"/>
</dbReference>
<organism evidence="7 8">
    <name type="scientific">Dysgonomonas mossii</name>
    <dbReference type="NCBI Taxonomy" id="163665"/>
    <lineage>
        <taxon>Bacteria</taxon>
        <taxon>Pseudomonadati</taxon>
        <taxon>Bacteroidota</taxon>
        <taxon>Bacteroidia</taxon>
        <taxon>Bacteroidales</taxon>
        <taxon>Dysgonomonadaceae</taxon>
        <taxon>Dysgonomonas</taxon>
    </lineage>
</organism>
<dbReference type="PANTHER" id="PTHR33529:SF6">
    <property type="entry name" value="YJGP_YJGQ FAMILY PERMEASE"/>
    <property type="match status" value="1"/>
</dbReference>
<dbReference type="OrthoDB" id="1096108at2"/>
<feature type="transmembrane region" description="Helical" evidence="6">
    <location>
        <begin position="453"/>
        <end position="473"/>
    </location>
</feature>
<evidence type="ECO:0000256" key="2">
    <source>
        <dbReference type="ARBA" id="ARBA00022475"/>
    </source>
</evidence>
<evidence type="ECO:0000256" key="4">
    <source>
        <dbReference type="ARBA" id="ARBA00022989"/>
    </source>
</evidence>
<evidence type="ECO:0000313" key="8">
    <source>
        <dbReference type="Proteomes" id="UP000298285"/>
    </source>
</evidence>
<feature type="transmembrane region" description="Helical" evidence="6">
    <location>
        <begin position="595"/>
        <end position="613"/>
    </location>
</feature>
<evidence type="ECO:0000256" key="3">
    <source>
        <dbReference type="ARBA" id="ARBA00022692"/>
    </source>
</evidence>
<dbReference type="GO" id="GO:0043190">
    <property type="term" value="C:ATP-binding cassette (ABC) transporter complex"/>
    <property type="evidence" value="ECO:0007669"/>
    <property type="project" value="TreeGrafter"/>
</dbReference>
<comment type="subcellular location">
    <subcellularLocation>
        <location evidence="1">Cell membrane</location>
        <topology evidence="1">Multi-pass membrane protein</topology>
    </subcellularLocation>
</comment>
<dbReference type="SUPFAM" id="SSF81665">
    <property type="entry name" value="Calcium ATPase, transmembrane domain M"/>
    <property type="match status" value="1"/>
</dbReference>
<dbReference type="Pfam" id="PF03739">
    <property type="entry name" value="LptF_LptG"/>
    <property type="match status" value="1"/>
</dbReference>
<feature type="transmembrane region" description="Helical" evidence="6">
    <location>
        <begin position="421"/>
        <end position="438"/>
    </location>
</feature>
<feature type="transmembrane region" description="Helical" evidence="6">
    <location>
        <begin position="619"/>
        <end position="641"/>
    </location>
</feature>
<evidence type="ECO:0000256" key="5">
    <source>
        <dbReference type="ARBA" id="ARBA00023136"/>
    </source>
</evidence>
<feature type="transmembrane region" description="Helical" evidence="6">
    <location>
        <begin position="653"/>
        <end position="671"/>
    </location>
</feature>
<keyword evidence="3 6" id="KW-0812">Transmembrane</keyword>
<keyword evidence="5 6" id="KW-0472">Membrane</keyword>
<proteinExistence type="predicted"/>
<feature type="transmembrane region" description="Helical" evidence="6">
    <location>
        <begin position="7"/>
        <end position="36"/>
    </location>
</feature>
<dbReference type="Proteomes" id="UP000298285">
    <property type="component" value="Unassembled WGS sequence"/>
</dbReference>
<keyword evidence="4 6" id="KW-1133">Transmembrane helix</keyword>
<keyword evidence="2" id="KW-1003">Cell membrane</keyword>
<comment type="caution">
    <text evidence="7">The sequence shown here is derived from an EMBL/GenBank/DDBJ whole genome shotgun (WGS) entry which is preliminary data.</text>
</comment>
<evidence type="ECO:0000313" key="7">
    <source>
        <dbReference type="EMBL" id="TFU88678.1"/>
    </source>
</evidence>
<gene>
    <name evidence="7" type="ORF">E4T88_12440</name>
</gene>
<reference evidence="7 8" key="1">
    <citation type="submission" date="2019-03" db="EMBL/GenBank/DDBJ databases">
        <title>Diversity of the mouse oral microbiome.</title>
        <authorList>
            <person name="Joseph S."/>
            <person name="Aduse-Opoku J."/>
            <person name="Curtis M."/>
            <person name="Wade W."/>
            <person name="Hashim A."/>
        </authorList>
    </citation>
    <scope>NUCLEOTIDE SEQUENCE [LARGE SCALE GENOMIC DNA]</scope>
    <source>
        <strain evidence="7 8">P11</strain>
    </source>
</reference>
<dbReference type="EMBL" id="SPPK01000004">
    <property type="protein sequence ID" value="TFU88678.1"/>
    <property type="molecule type" value="Genomic_DNA"/>
</dbReference>
<dbReference type="PANTHER" id="PTHR33529">
    <property type="entry name" value="SLR0882 PROTEIN-RELATED"/>
    <property type="match status" value="1"/>
</dbReference>
<name>A0A4Y9IL77_9BACT</name>
<accession>A0A4Y9IL77</accession>